<keyword evidence="1" id="KW-0472">Membrane</keyword>
<evidence type="ECO:0000313" key="3">
    <source>
        <dbReference type="Proteomes" id="UP001596154"/>
    </source>
</evidence>
<protein>
    <submittedName>
        <fullName evidence="2">Uncharacterized protein</fullName>
    </submittedName>
</protein>
<comment type="caution">
    <text evidence="2">The sequence shown here is derived from an EMBL/GenBank/DDBJ whole genome shotgun (WGS) entry which is preliminary data.</text>
</comment>
<dbReference type="EMBL" id="JBHSNY010000020">
    <property type="protein sequence ID" value="MFC5639328.1"/>
    <property type="molecule type" value="Genomic_DNA"/>
</dbReference>
<keyword evidence="1" id="KW-1133">Transmembrane helix</keyword>
<organism evidence="2 3">
    <name type="scientific">Streptomyces bullii</name>
    <dbReference type="NCBI Taxonomy" id="349910"/>
    <lineage>
        <taxon>Bacteria</taxon>
        <taxon>Bacillati</taxon>
        <taxon>Actinomycetota</taxon>
        <taxon>Actinomycetes</taxon>
        <taxon>Kitasatosporales</taxon>
        <taxon>Streptomycetaceae</taxon>
        <taxon>Streptomyces</taxon>
    </lineage>
</organism>
<sequence length="64" mass="7015">MAHAYCRVAALLSAARWAFVDSRLPWRTRGVFAMLGLAAVFALLTVVASRLVEDVQKQGKLTNP</sequence>
<evidence type="ECO:0000313" key="2">
    <source>
        <dbReference type="EMBL" id="MFC5639328.1"/>
    </source>
</evidence>
<name>A0ABW0V0D5_9ACTN</name>
<keyword evidence="3" id="KW-1185">Reference proteome</keyword>
<proteinExistence type="predicted"/>
<evidence type="ECO:0000256" key="1">
    <source>
        <dbReference type="SAM" id="Phobius"/>
    </source>
</evidence>
<reference evidence="3" key="1">
    <citation type="journal article" date="2019" name="Int. J. Syst. Evol. Microbiol.">
        <title>The Global Catalogue of Microorganisms (GCM) 10K type strain sequencing project: providing services to taxonomists for standard genome sequencing and annotation.</title>
        <authorList>
            <consortium name="The Broad Institute Genomics Platform"/>
            <consortium name="The Broad Institute Genome Sequencing Center for Infectious Disease"/>
            <person name="Wu L."/>
            <person name="Ma J."/>
        </authorList>
    </citation>
    <scope>NUCLEOTIDE SEQUENCE [LARGE SCALE GENOMIC DNA]</scope>
    <source>
        <strain evidence="3">CGMCC 4.7248</strain>
    </source>
</reference>
<dbReference type="RefSeq" id="WP_381031240.1">
    <property type="nucleotide sequence ID" value="NZ_JBHSNY010000020.1"/>
</dbReference>
<feature type="transmembrane region" description="Helical" evidence="1">
    <location>
        <begin position="31"/>
        <end position="52"/>
    </location>
</feature>
<gene>
    <name evidence="2" type="ORF">ACFPZJ_37470</name>
</gene>
<keyword evidence="1" id="KW-0812">Transmembrane</keyword>
<dbReference type="Proteomes" id="UP001596154">
    <property type="component" value="Unassembled WGS sequence"/>
</dbReference>
<accession>A0ABW0V0D5</accession>